<dbReference type="NCBIfam" id="TIGR04354">
    <property type="entry name" value="amphi-Trp"/>
    <property type="match status" value="1"/>
</dbReference>
<dbReference type="Pfam" id="PF20068">
    <property type="entry name" value="Amphi-Trp"/>
    <property type="match status" value="1"/>
</dbReference>
<dbReference type="EMBL" id="CP046400">
    <property type="protein sequence ID" value="QGY38640.1"/>
    <property type="molecule type" value="Genomic_DNA"/>
</dbReference>
<keyword evidence="3" id="KW-1185">Reference proteome</keyword>
<name>A0A6I6JC69_9BACT</name>
<evidence type="ECO:0000313" key="2">
    <source>
        <dbReference type="EMBL" id="QGY38640.1"/>
    </source>
</evidence>
<dbReference type="InterPro" id="IPR027598">
    <property type="entry name" value="Amphi-Trp_dom"/>
</dbReference>
<organism evidence="2 3">
    <name type="scientific">Pseudodesulfovibrio cashew</name>
    <dbReference type="NCBI Taxonomy" id="2678688"/>
    <lineage>
        <taxon>Bacteria</taxon>
        <taxon>Pseudomonadati</taxon>
        <taxon>Thermodesulfobacteriota</taxon>
        <taxon>Desulfovibrionia</taxon>
        <taxon>Desulfovibrionales</taxon>
        <taxon>Desulfovibrionaceae</taxon>
    </lineage>
</organism>
<sequence>MSEEKFVFDSLQDTDTIKDFLVSLTDGFERESITLSTNGDTIELNPNGLLSFTVKAKRKGAENKLSIKISWKDAAGEKPAEEASLKVS</sequence>
<gene>
    <name evidence="2" type="ORF">GM415_00280</name>
</gene>
<protein>
    <submittedName>
        <fullName evidence="2">Amphi-Trp domain-containing protein</fullName>
    </submittedName>
</protein>
<feature type="domain" description="Amphi-Trp" evidence="1">
    <location>
        <begin position="3"/>
        <end position="86"/>
    </location>
</feature>
<evidence type="ECO:0000313" key="3">
    <source>
        <dbReference type="Proteomes" id="UP000428328"/>
    </source>
</evidence>
<dbReference type="Proteomes" id="UP000428328">
    <property type="component" value="Chromosome"/>
</dbReference>
<dbReference type="AlphaFoldDB" id="A0A6I6JC69"/>
<reference evidence="2 3" key="1">
    <citation type="submission" date="2019-11" db="EMBL/GenBank/DDBJ databases">
        <authorList>
            <person name="Zheng R.K."/>
            <person name="Sun C.M."/>
        </authorList>
    </citation>
    <scope>NUCLEOTIDE SEQUENCE [LARGE SCALE GENOMIC DNA]</scope>
    <source>
        <strain evidence="2 3">SRB007</strain>
    </source>
</reference>
<dbReference type="RefSeq" id="WP_158945638.1">
    <property type="nucleotide sequence ID" value="NZ_CP046400.1"/>
</dbReference>
<accession>A0A6I6JC69</accession>
<dbReference type="KEGG" id="psel:GM415_00280"/>
<evidence type="ECO:0000259" key="1">
    <source>
        <dbReference type="Pfam" id="PF20068"/>
    </source>
</evidence>
<proteinExistence type="predicted"/>